<comment type="catalytic activity">
    <reaction evidence="3">
        <text>guanosine + phosphate = alpha-D-ribose 1-phosphate + guanine</text>
        <dbReference type="Rhea" id="RHEA:13233"/>
        <dbReference type="ChEBI" id="CHEBI:16235"/>
        <dbReference type="ChEBI" id="CHEBI:16750"/>
        <dbReference type="ChEBI" id="CHEBI:43474"/>
        <dbReference type="ChEBI" id="CHEBI:57720"/>
        <dbReference type="EC" id="2.4.2.1"/>
    </reaction>
</comment>
<evidence type="ECO:0000313" key="4">
    <source>
        <dbReference type="EMBL" id="GAA3949565.1"/>
    </source>
</evidence>
<comment type="catalytic activity">
    <reaction evidence="3">
        <text>xanthosine + phosphate = alpha-D-ribose 1-phosphate + xanthine</text>
        <dbReference type="Rhea" id="RHEA:27638"/>
        <dbReference type="ChEBI" id="CHEBI:17712"/>
        <dbReference type="ChEBI" id="CHEBI:18107"/>
        <dbReference type="ChEBI" id="CHEBI:43474"/>
        <dbReference type="ChEBI" id="CHEBI:57720"/>
        <dbReference type="EC" id="2.4.2.1"/>
    </reaction>
</comment>
<dbReference type="Pfam" id="PF06865">
    <property type="entry name" value="Ppnp"/>
    <property type="match status" value="1"/>
</dbReference>
<dbReference type="SUPFAM" id="SSF51182">
    <property type="entry name" value="RmlC-like cupins"/>
    <property type="match status" value="1"/>
</dbReference>
<dbReference type="EC" id="2.4.2.2" evidence="3"/>
<protein>
    <recommendedName>
        <fullName evidence="3">Pyrimidine/purine nucleoside phosphorylase</fullName>
        <ecNumber evidence="3">2.4.2.1</ecNumber>
        <ecNumber evidence="3">2.4.2.2</ecNumber>
    </recommendedName>
    <alternativeName>
        <fullName evidence="3">Adenosine phosphorylase</fullName>
    </alternativeName>
    <alternativeName>
        <fullName evidence="3">Cytidine phosphorylase</fullName>
    </alternativeName>
    <alternativeName>
        <fullName evidence="3">Guanosine phosphorylase</fullName>
    </alternativeName>
    <alternativeName>
        <fullName evidence="3">Inosine phosphorylase</fullName>
    </alternativeName>
    <alternativeName>
        <fullName evidence="3">Thymidine phosphorylase</fullName>
    </alternativeName>
    <alternativeName>
        <fullName evidence="3">Uridine phosphorylase</fullName>
    </alternativeName>
    <alternativeName>
        <fullName evidence="3">Xanthosine phosphorylase</fullName>
    </alternativeName>
</protein>
<sequence>MSQFDNVSVLKKASVYFDGKVISHTILFAGGEKKTLGVMLPGEYRFGTEQRENMAIQSGQVEVRMPDAAAWVAYKAGESFDVPANSSFNIRVLEVTDYCCAYFAD</sequence>
<name>A0ABP7NLC4_9GAMM</name>
<dbReference type="InterPro" id="IPR014710">
    <property type="entry name" value="RmlC-like_jellyroll"/>
</dbReference>
<dbReference type="PANTHER" id="PTHR36540:SF1">
    <property type="entry name" value="PYRIMIDINE_PURINE NUCLEOSIDE PHOSPHORYLASE"/>
    <property type="match status" value="1"/>
</dbReference>
<dbReference type="Proteomes" id="UP001501337">
    <property type="component" value="Unassembled WGS sequence"/>
</dbReference>
<dbReference type="PANTHER" id="PTHR36540">
    <property type="entry name" value="PYRIMIDINE/PURINE NUCLEOSIDE PHOSPHORYLASE"/>
    <property type="match status" value="1"/>
</dbReference>
<evidence type="ECO:0000256" key="2">
    <source>
        <dbReference type="ARBA" id="ARBA00022679"/>
    </source>
</evidence>
<dbReference type="InterPro" id="IPR011051">
    <property type="entry name" value="RmlC_Cupin_sf"/>
</dbReference>
<keyword evidence="5" id="KW-1185">Reference proteome</keyword>
<dbReference type="HAMAP" id="MF_01537">
    <property type="entry name" value="Nucleos_phosphorylase_PpnP"/>
    <property type="match status" value="1"/>
</dbReference>
<comment type="catalytic activity">
    <reaction evidence="3">
        <text>inosine + phosphate = alpha-D-ribose 1-phosphate + hypoxanthine</text>
        <dbReference type="Rhea" id="RHEA:27646"/>
        <dbReference type="ChEBI" id="CHEBI:17368"/>
        <dbReference type="ChEBI" id="CHEBI:17596"/>
        <dbReference type="ChEBI" id="CHEBI:43474"/>
        <dbReference type="ChEBI" id="CHEBI:57720"/>
        <dbReference type="EC" id="2.4.2.1"/>
    </reaction>
</comment>
<gene>
    <name evidence="3" type="primary">ppnP</name>
    <name evidence="4" type="ORF">GCM10022278_05920</name>
</gene>
<evidence type="ECO:0000256" key="1">
    <source>
        <dbReference type="ARBA" id="ARBA00022676"/>
    </source>
</evidence>
<dbReference type="EC" id="2.4.2.1" evidence="3"/>
<comment type="similarity">
    <text evidence="3">Belongs to the nucleoside phosphorylase PpnP family.</text>
</comment>
<comment type="catalytic activity">
    <reaction evidence="3">
        <text>cytidine + phosphate = cytosine + alpha-D-ribose 1-phosphate</text>
        <dbReference type="Rhea" id="RHEA:52540"/>
        <dbReference type="ChEBI" id="CHEBI:16040"/>
        <dbReference type="ChEBI" id="CHEBI:17562"/>
        <dbReference type="ChEBI" id="CHEBI:43474"/>
        <dbReference type="ChEBI" id="CHEBI:57720"/>
        <dbReference type="EC" id="2.4.2.2"/>
    </reaction>
</comment>
<organism evidence="4 5">
    <name type="scientific">Allohahella marinimesophila</name>
    <dbReference type="NCBI Taxonomy" id="1054972"/>
    <lineage>
        <taxon>Bacteria</taxon>
        <taxon>Pseudomonadati</taxon>
        <taxon>Pseudomonadota</taxon>
        <taxon>Gammaproteobacteria</taxon>
        <taxon>Oceanospirillales</taxon>
        <taxon>Hahellaceae</taxon>
        <taxon>Allohahella</taxon>
    </lineage>
</organism>
<keyword evidence="2 3" id="KW-0808">Transferase</keyword>
<dbReference type="EMBL" id="BAABBO010000001">
    <property type="protein sequence ID" value="GAA3949565.1"/>
    <property type="molecule type" value="Genomic_DNA"/>
</dbReference>
<comment type="function">
    <text evidence="3">Catalyzes the phosphorolysis of diverse nucleosides, yielding D-ribose 1-phosphate and the respective free bases. Can use uridine, adenosine, guanosine, cytidine, thymidine, inosine and xanthosine as substrates. Also catalyzes the reverse reactions.</text>
</comment>
<accession>A0ABP7NLC4</accession>
<keyword evidence="1 3" id="KW-0328">Glycosyltransferase</keyword>
<reference evidence="5" key="1">
    <citation type="journal article" date="2019" name="Int. J. Syst. Evol. Microbiol.">
        <title>The Global Catalogue of Microorganisms (GCM) 10K type strain sequencing project: providing services to taxonomists for standard genome sequencing and annotation.</title>
        <authorList>
            <consortium name="The Broad Institute Genomics Platform"/>
            <consortium name="The Broad Institute Genome Sequencing Center for Infectious Disease"/>
            <person name="Wu L."/>
            <person name="Ma J."/>
        </authorList>
    </citation>
    <scope>NUCLEOTIDE SEQUENCE [LARGE SCALE GENOMIC DNA]</scope>
    <source>
        <strain evidence="5">JCM 17555</strain>
    </source>
</reference>
<dbReference type="Gene3D" id="2.60.120.10">
    <property type="entry name" value="Jelly Rolls"/>
    <property type="match status" value="1"/>
</dbReference>
<comment type="catalytic activity">
    <reaction evidence="3">
        <text>uridine + phosphate = alpha-D-ribose 1-phosphate + uracil</text>
        <dbReference type="Rhea" id="RHEA:24388"/>
        <dbReference type="ChEBI" id="CHEBI:16704"/>
        <dbReference type="ChEBI" id="CHEBI:17568"/>
        <dbReference type="ChEBI" id="CHEBI:43474"/>
        <dbReference type="ChEBI" id="CHEBI:57720"/>
        <dbReference type="EC" id="2.4.2.2"/>
    </reaction>
</comment>
<evidence type="ECO:0000256" key="3">
    <source>
        <dbReference type="HAMAP-Rule" id="MF_01537"/>
    </source>
</evidence>
<comment type="catalytic activity">
    <reaction evidence="3">
        <text>a purine D-ribonucleoside + phosphate = a purine nucleobase + alpha-D-ribose 1-phosphate</text>
        <dbReference type="Rhea" id="RHEA:19805"/>
        <dbReference type="ChEBI" id="CHEBI:26386"/>
        <dbReference type="ChEBI" id="CHEBI:43474"/>
        <dbReference type="ChEBI" id="CHEBI:57720"/>
        <dbReference type="ChEBI" id="CHEBI:142355"/>
        <dbReference type="EC" id="2.4.2.1"/>
    </reaction>
</comment>
<dbReference type="RefSeq" id="WP_425548555.1">
    <property type="nucleotide sequence ID" value="NZ_BAABBO010000001.1"/>
</dbReference>
<comment type="catalytic activity">
    <reaction evidence="3">
        <text>adenosine + phosphate = alpha-D-ribose 1-phosphate + adenine</text>
        <dbReference type="Rhea" id="RHEA:27642"/>
        <dbReference type="ChEBI" id="CHEBI:16335"/>
        <dbReference type="ChEBI" id="CHEBI:16708"/>
        <dbReference type="ChEBI" id="CHEBI:43474"/>
        <dbReference type="ChEBI" id="CHEBI:57720"/>
        <dbReference type="EC" id="2.4.2.1"/>
    </reaction>
</comment>
<proteinExistence type="inferred from homology"/>
<dbReference type="InterPro" id="IPR009664">
    <property type="entry name" value="Ppnp"/>
</dbReference>
<comment type="caution">
    <text evidence="4">The sequence shown here is derived from an EMBL/GenBank/DDBJ whole genome shotgun (WGS) entry which is preliminary data.</text>
</comment>
<evidence type="ECO:0000313" key="5">
    <source>
        <dbReference type="Proteomes" id="UP001501337"/>
    </source>
</evidence>
<comment type="catalytic activity">
    <reaction evidence="3">
        <text>thymidine + phosphate = 2-deoxy-alpha-D-ribose 1-phosphate + thymine</text>
        <dbReference type="Rhea" id="RHEA:16037"/>
        <dbReference type="ChEBI" id="CHEBI:17748"/>
        <dbReference type="ChEBI" id="CHEBI:17821"/>
        <dbReference type="ChEBI" id="CHEBI:43474"/>
        <dbReference type="ChEBI" id="CHEBI:57259"/>
        <dbReference type="EC" id="2.4.2.2"/>
    </reaction>
</comment>
<dbReference type="CDD" id="cd20296">
    <property type="entry name" value="cupin_PpnP-like"/>
    <property type="match status" value="1"/>
</dbReference>